<dbReference type="AlphaFoldDB" id="A0AAV3PAJ1"/>
<dbReference type="EMBL" id="BAABME010001169">
    <property type="protein sequence ID" value="GAA0147986.1"/>
    <property type="molecule type" value="Genomic_DNA"/>
</dbReference>
<comment type="caution">
    <text evidence="1">The sequence shown here is derived from an EMBL/GenBank/DDBJ whole genome shotgun (WGS) entry which is preliminary data.</text>
</comment>
<name>A0AAV3PAJ1_LITER</name>
<evidence type="ECO:0000313" key="2">
    <source>
        <dbReference type="Proteomes" id="UP001454036"/>
    </source>
</evidence>
<organism evidence="1 2">
    <name type="scientific">Lithospermum erythrorhizon</name>
    <name type="common">Purple gromwell</name>
    <name type="synonym">Lithospermum officinale var. erythrorhizon</name>
    <dbReference type="NCBI Taxonomy" id="34254"/>
    <lineage>
        <taxon>Eukaryota</taxon>
        <taxon>Viridiplantae</taxon>
        <taxon>Streptophyta</taxon>
        <taxon>Embryophyta</taxon>
        <taxon>Tracheophyta</taxon>
        <taxon>Spermatophyta</taxon>
        <taxon>Magnoliopsida</taxon>
        <taxon>eudicotyledons</taxon>
        <taxon>Gunneridae</taxon>
        <taxon>Pentapetalae</taxon>
        <taxon>asterids</taxon>
        <taxon>lamiids</taxon>
        <taxon>Boraginales</taxon>
        <taxon>Boraginaceae</taxon>
        <taxon>Boraginoideae</taxon>
        <taxon>Lithospermeae</taxon>
        <taxon>Lithospermum</taxon>
    </lineage>
</organism>
<accession>A0AAV3PAJ1</accession>
<dbReference type="Proteomes" id="UP001454036">
    <property type="component" value="Unassembled WGS sequence"/>
</dbReference>
<evidence type="ECO:0000313" key="1">
    <source>
        <dbReference type="EMBL" id="GAA0147986.1"/>
    </source>
</evidence>
<keyword evidence="2" id="KW-1185">Reference proteome</keyword>
<protein>
    <submittedName>
        <fullName evidence="1">Uncharacterized protein</fullName>
    </submittedName>
</protein>
<proteinExistence type="predicted"/>
<reference evidence="1 2" key="1">
    <citation type="submission" date="2024-01" db="EMBL/GenBank/DDBJ databases">
        <title>The complete chloroplast genome sequence of Lithospermum erythrorhizon: insights into the phylogenetic relationship among Boraginaceae species and the maternal lineages of purple gromwells.</title>
        <authorList>
            <person name="Okada T."/>
            <person name="Watanabe K."/>
        </authorList>
    </citation>
    <scope>NUCLEOTIDE SEQUENCE [LARGE SCALE GENOMIC DNA]</scope>
</reference>
<gene>
    <name evidence="1" type="ORF">LIER_07549</name>
</gene>
<sequence>MNSINDGSEGLLLLDGTEGMLVHCDVMKTGLDSDLCVAAALVNVDAKWNWGAGGAKEGIGGRWWELMVPIGN</sequence>